<proteinExistence type="predicted"/>
<organism evidence="2">
    <name type="scientific">marine sediment metagenome</name>
    <dbReference type="NCBI Taxonomy" id="412755"/>
    <lineage>
        <taxon>unclassified sequences</taxon>
        <taxon>metagenomes</taxon>
        <taxon>ecological metagenomes</taxon>
    </lineage>
</organism>
<feature type="region of interest" description="Disordered" evidence="1">
    <location>
        <begin position="81"/>
        <end position="102"/>
    </location>
</feature>
<gene>
    <name evidence="2" type="ORF">S06H3_42853</name>
    <name evidence="3" type="ORF">S06H3_56704</name>
</gene>
<reference evidence="2" key="1">
    <citation type="journal article" date="2014" name="Front. Microbiol.">
        <title>High frequency of phylogenetically diverse reductive dehalogenase-homologous genes in deep subseafloor sedimentary metagenomes.</title>
        <authorList>
            <person name="Kawai M."/>
            <person name="Futagami T."/>
            <person name="Toyoda A."/>
            <person name="Takaki Y."/>
            <person name="Nishi S."/>
            <person name="Hori S."/>
            <person name="Arai W."/>
            <person name="Tsubouchi T."/>
            <person name="Morono Y."/>
            <person name="Uchiyama I."/>
            <person name="Ito T."/>
            <person name="Fujiyama A."/>
            <person name="Inagaki F."/>
            <person name="Takami H."/>
        </authorList>
    </citation>
    <scope>NUCLEOTIDE SEQUENCE</scope>
    <source>
        <strain evidence="2">Expedition CK06-06</strain>
    </source>
</reference>
<name>X1PSF6_9ZZZZ</name>
<comment type="caution">
    <text evidence="2">The sequence shown here is derived from an EMBL/GenBank/DDBJ whole genome shotgun (WGS) entry which is preliminary data.</text>
</comment>
<evidence type="ECO:0008006" key="4">
    <source>
        <dbReference type="Google" id="ProtNLM"/>
    </source>
</evidence>
<feature type="compositionally biased region" description="Acidic residues" evidence="1">
    <location>
        <begin position="81"/>
        <end position="91"/>
    </location>
</feature>
<dbReference type="EMBL" id="BARV01036498">
    <property type="protein sequence ID" value="GAI54565.1"/>
    <property type="molecule type" value="Genomic_DNA"/>
</dbReference>
<evidence type="ECO:0000313" key="2">
    <source>
        <dbReference type="EMBL" id="GAI42005.1"/>
    </source>
</evidence>
<dbReference type="EMBL" id="BARV01026530">
    <property type="protein sequence ID" value="GAI42005.1"/>
    <property type="molecule type" value="Genomic_DNA"/>
</dbReference>
<evidence type="ECO:0000256" key="1">
    <source>
        <dbReference type="SAM" id="MobiDB-lite"/>
    </source>
</evidence>
<accession>X1PSF6</accession>
<feature type="non-terminal residue" evidence="2">
    <location>
        <position position="1"/>
    </location>
</feature>
<protein>
    <recommendedName>
        <fullName evidence="4">Helix-turn-helix domain-containing protein</fullName>
    </recommendedName>
</protein>
<dbReference type="AlphaFoldDB" id="X1PSF6"/>
<sequence length="102" mass="11688">IMLTPINIVCRLSDMGYKIYYDILGAAAYAGVTRHTIYHWIRKGVKDVDGKKVWLPARIVEGETQINEIDFELYLEALGFEEDESTDESTEDNNNNKPEVYA</sequence>
<evidence type="ECO:0000313" key="3">
    <source>
        <dbReference type="EMBL" id="GAI54565.1"/>
    </source>
</evidence>